<keyword evidence="9 14" id="KW-0694">RNA-binding</keyword>
<protein>
    <recommendedName>
        <fullName evidence="3">methionine--tRNA ligase</fullName>
        <ecNumber evidence="3">6.1.1.10</ecNumber>
    </recommendedName>
    <alternativeName>
        <fullName evidence="12">Methionyl-tRNA synthetase</fullName>
    </alternativeName>
</protein>
<evidence type="ECO:0000256" key="1">
    <source>
        <dbReference type="ARBA" id="ARBA00004496"/>
    </source>
</evidence>
<dbReference type="PROSITE" id="PS00178">
    <property type="entry name" value="AA_TRNA_LIGASE_I"/>
    <property type="match status" value="1"/>
</dbReference>
<feature type="region of interest" description="Disordered" evidence="16">
    <location>
        <begin position="583"/>
        <end position="616"/>
    </location>
</feature>
<dbReference type="OrthoDB" id="5844513at2759"/>
<dbReference type="GO" id="GO:0017102">
    <property type="term" value="C:methionyl glutamyl tRNA synthetase complex"/>
    <property type="evidence" value="ECO:0007669"/>
    <property type="project" value="EnsemblFungi"/>
</dbReference>
<keyword evidence="4" id="KW-0963">Cytoplasm</keyword>
<dbReference type="NCBIfam" id="TIGR00398">
    <property type="entry name" value="metG"/>
    <property type="match status" value="1"/>
</dbReference>
<sequence length="646" mass="73763">MGFPAEQKVDTKNSIILNHHERVILPVEGKRNILVTSALPYVNNVPHLGNIIGAMLSADVFSRYCRMRDYNIIFINGTDEYGTATETKALEEKCTCQALCDKYHALHKEVYKWFGIDFDYFGRTTTPKQTEIAQDIFLKLNKNGYLKEDTVTQLFCNTCKLFLADRFVEGECPFCHYDDARGDQCDKCGKLINAVELIKPRCKVCNSTPETKTSNHIFIDLPKLQDKCAEFVKKNSVEGDWSSNSISITNGWLKEGLKPRCITRDLKWGTPVPLEHMKDKVFYVWFDAPIGYISMTANYTDEWKKWWMNPEQVQLYQFMGKDNIPFHTVIFPCSEIGTGDNYTLLNRLSTTEYLNYENGKFSKSRNVGVFGNNAVDTGVPVEVWRYYLLINRPETNDSSFTWNDFIARNNNELLNNIGNFVNRLLKFVAAKYDSVIPEYDLSGPSEQKLIEDVNKLLKDYLRNMEACKLRAGLKTAMDISQVGNAYLQENKIDNKLFTEKRQVCNNVVAASVNLIYLLSSLIYPYMPTTTDSILKQINAPLRRITDVWEANEILPGHTIGKPAYLFKRIDPEMENVWREKYGAAKKQKKAPKENKKAAPAAAAAAETGPDPSKLDIRVGHIIEAHKHEQADSLYVETIDLGEPEPR</sequence>
<name>A0A1Y1V0J1_9FUNG</name>
<keyword evidence="11 15" id="KW-0030">Aminoacyl-tRNA synthetase</keyword>
<evidence type="ECO:0000259" key="17">
    <source>
        <dbReference type="PROSITE" id="PS50886"/>
    </source>
</evidence>
<dbReference type="SUPFAM" id="SSF52374">
    <property type="entry name" value="Nucleotidylyl transferase"/>
    <property type="match status" value="1"/>
</dbReference>
<dbReference type="InterPro" id="IPR014758">
    <property type="entry name" value="Met-tRNA_synth"/>
</dbReference>
<dbReference type="InterPro" id="IPR041872">
    <property type="entry name" value="Anticodon_Met"/>
</dbReference>
<evidence type="ECO:0000256" key="13">
    <source>
        <dbReference type="ARBA" id="ARBA00047364"/>
    </source>
</evidence>
<dbReference type="GO" id="GO:0005829">
    <property type="term" value="C:cytosol"/>
    <property type="evidence" value="ECO:0007669"/>
    <property type="project" value="TreeGrafter"/>
</dbReference>
<evidence type="ECO:0000256" key="11">
    <source>
        <dbReference type="ARBA" id="ARBA00023146"/>
    </source>
</evidence>
<dbReference type="PRINTS" id="PR01041">
    <property type="entry name" value="TRNASYNTHMET"/>
</dbReference>
<dbReference type="GO" id="GO:0000049">
    <property type="term" value="F:tRNA binding"/>
    <property type="evidence" value="ECO:0007669"/>
    <property type="project" value="UniProtKB-UniRule"/>
</dbReference>
<dbReference type="Gene3D" id="2.40.50.140">
    <property type="entry name" value="Nucleic acid-binding proteins"/>
    <property type="match status" value="1"/>
</dbReference>
<dbReference type="Gene3D" id="2.20.28.20">
    <property type="entry name" value="Methionyl-tRNA synthetase, Zn-domain"/>
    <property type="match status" value="1"/>
</dbReference>
<evidence type="ECO:0000256" key="5">
    <source>
        <dbReference type="ARBA" id="ARBA00022555"/>
    </source>
</evidence>
<dbReference type="CDD" id="cd07957">
    <property type="entry name" value="Anticodon_Ia_Met"/>
    <property type="match status" value="1"/>
</dbReference>
<dbReference type="InterPro" id="IPR029038">
    <property type="entry name" value="MetRS_Zn"/>
</dbReference>
<evidence type="ECO:0000256" key="14">
    <source>
        <dbReference type="PROSITE-ProRule" id="PRU00209"/>
    </source>
</evidence>
<organism evidence="18 19">
    <name type="scientific">Piromyces finnis</name>
    <dbReference type="NCBI Taxonomy" id="1754191"/>
    <lineage>
        <taxon>Eukaryota</taxon>
        <taxon>Fungi</taxon>
        <taxon>Fungi incertae sedis</taxon>
        <taxon>Chytridiomycota</taxon>
        <taxon>Chytridiomycota incertae sedis</taxon>
        <taxon>Neocallimastigomycetes</taxon>
        <taxon>Neocallimastigales</taxon>
        <taxon>Neocallimastigaceae</taxon>
        <taxon>Piromyces</taxon>
    </lineage>
</organism>
<accession>A0A1Y1V0J1</accession>
<dbReference type="GO" id="GO:0004825">
    <property type="term" value="F:methionine-tRNA ligase activity"/>
    <property type="evidence" value="ECO:0007669"/>
    <property type="project" value="UniProtKB-EC"/>
</dbReference>
<dbReference type="GO" id="GO:0017101">
    <property type="term" value="C:aminoacyl-tRNA synthetase multienzyme complex"/>
    <property type="evidence" value="ECO:0007669"/>
    <property type="project" value="TreeGrafter"/>
</dbReference>
<evidence type="ECO:0000256" key="15">
    <source>
        <dbReference type="RuleBase" id="RU363039"/>
    </source>
</evidence>
<dbReference type="GO" id="GO:0010494">
    <property type="term" value="C:cytoplasmic stress granule"/>
    <property type="evidence" value="ECO:0007669"/>
    <property type="project" value="EnsemblFungi"/>
</dbReference>
<evidence type="ECO:0000256" key="10">
    <source>
        <dbReference type="ARBA" id="ARBA00022917"/>
    </source>
</evidence>
<dbReference type="PROSITE" id="PS50886">
    <property type="entry name" value="TRBD"/>
    <property type="match status" value="1"/>
</dbReference>
<dbReference type="EMBL" id="MCFH01000044">
    <property type="protein sequence ID" value="ORX44635.1"/>
    <property type="molecule type" value="Genomic_DNA"/>
</dbReference>
<dbReference type="GO" id="GO:1990825">
    <property type="term" value="F:sequence-specific mRNA binding"/>
    <property type="evidence" value="ECO:0007669"/>
    <property type="project" value="EnsemblFungi"/>
</dbReference>
<keyword evidence="19" id="KW-1185">Reference proteome</keyword>
<keyword evidence="8 15" id="KW-0067">ATP-binding</keyword>
<evidence type="ECO:0000256" key="16">
    <source>
        <dbReference type="SAM" id="MobiDB-lite"/>
    </source>
</evidence>
<evidence type="ECO:0000313" key="19">
    <source>
        <dbReference type="Proteomes" id="UP000193719"/>
    </source>
</evidence>
<dbReference type="Gene3D" id="1.10.730.10">
    <property type="entry name" value="Isoleucyl-tRNA Synthetase, Domain 1"/>
    <property type="match status" value="1"/>
</dbReference>
<evidence type="ECO:0000256" key="8">
    <source>
        <dbReference type="ARBA" id="ARBA00022840"/>
    </source>
</evidence>
<dbReference type="CDD" id="cd00814">
    <property type="entry name" value="MetRS_core"/>
    <property type="match status" value="1"/>
</dbReference>
<dbReference type="InterPro" id="IPR012340">
    <property type="entry name" value="NA-bd_OB-fold"/>
</dbReference>
<dbReference type="EC" id="6.1.1.10" evidence="3"/>
<comment type="similarity">
    <text evidence="2 15">Belongs to the class-I aminoacyl-tRNA synthetase family.</text>
</comment>
<dbReference type="Proteomes" id="UP000193719">
    <property type="component" value="Unassembled WGS sequence"/>
</dbReference>
<dbReference type="InterPro" id="IPR002547">
    <property type="entry name" value="tRNA-bd_dom"/>
</dbReference>
<keyword evidence="6 15" id="KW-0436">Ligase</keyword>
<evidence type="ECO:0000256" key="6">
    <source>
        <dbReference type="ARBA" id="ARBA00022598"/>
    </source>
</evidence>
<dbReference type="PANTHER" id="PTHR45765">
    <property type="entry name" value="METHIONINE--TRNA LIGASE"/>
    <property type="match status" value="1"/>
</dbReference>
<dbReference type="InterPro" id="IPR033911">
    <property type="entry name" value="MetRS_core"/>
</dbReference>
<evidence type="ECO:0000256" key="9">
    <source>
        <dbReference type="ARBA" id="ARBA00022884"/>
    </source>
</evidence>
<dbReference type="InterPro" id="IPR023458">
    <property type="entry name" value="Met-tRNA_ligase_1"/>
</dbReference>
<dbReference type="NCBIfam" id="NF001100">
    <property type="entry name" value="PRK00133.1"/>
    <property type="match status" value="1"/>
</dbReference>
<dbReference type="GO" id="GO:0006431">
    <property type="term" value="P:methionyl-tRNA aminoacylation"/>
    <property type="evidence" value="ECO:0007669"/>
    <property type="project" value="EnsemblFungi"/>
</dbReference>
<evidence type="ECO:0000256" key="3">
    <source>
        <dbReference type="ARBA" id="ARBA00012838"/>
    </source>
</evidence>
<dbReference type="GO" id="GO:0005524">
    <property type="term" value="F:ATP binding"/>
    <property type="evidence" value="ECO:0007669"/>
    <property type="project" value="UniProtKB-KW"/>
</dbReference>
<evidence type="ECO:0000256" key="4">
    <source>
        <dbReference type="ARBA" id="ARBA00022490"/>
    </source>
</evidence>
<dbReference type="FunFam" id="1.10.730.10:FF:000037">
    <property type="entry name" value="Methionyl-tRNA synthetase"/>
    <property type="match status" value="1"/>
</dbReference>
<evidence type="ECO:0000256" key="7">
    <source>
        <dbReference type="ARBA" id="ARBA00022741"/>
    </source>
</evidence>
<keyword evidence="5 14" id="KW-0820">tRNA-binding</keyword>
<dbReference type="InterPro" id="IPR001412">
    <property type="entry name" value="aa-tRNA-synth_I_CS"/>
</dbReference>
<dbReference type="SUPFAM" id="SSF57770">
    <property type="entry name" value="Methionyl-tRNA synthetase (MetRS), Zn-domain"/>
    <property type="match status" value="1"/>
</dbReference>
<dbReference type="AlphaFoldDB" id="A0A1Y1V0J1"/>
<dbReference type="Pfam" id="PF19303">
    <property type="entry name" value="Anticodon_3"/>
    <property type="match status" value="1"/>
</dbReference>
<feature type="compositionally biased region" description="Low complexity" evidence="16">
    <location>
        <begin position="597"/>
        <end position="606"/>
    </location>
</feature>
<evidence type="ECO:0000256" key="2">
    <source>
        <dbReference type="ARBA" id="ARBA00005594"/>
    </source>
</evidence>
<dbReference type="FunFam" id="2.20.28.20:FF:000001">
    <property type="entry name" value="Methionine--tRNA ligase"/>
    <property type="match status" value="1"/>
</dbReference>
<dbReference type="PANTHER" id="PTHR45765:SF1">
    <property type="entry name" value="METHIONINE--TRNA LIGASE, CYTOPLASMIC"/>
    <property type="match status" value="1"/>
</dbReference>
<dbReference type="SUPFAM" id="SSF47323">
    <property type="entry name" value="Anticodon-binding domain of a subclass of class I aminoacyl-tRNA synthetases"/>
    <property type="match status" value="1"/>
</dbReference>
<dbReference type="InterPro" id="IPR009080">
    <property type="entry name" value="tRNAsynth_Ia_anticodon-bd"/>
</dbReference>
<keyword evidence="7 15" id="KW-0547">Nucleotide-binding</keyword>
<reference evidence="18 19" key="1">
    <citation type="submission" date="2016-08" db="EMBL/GenBank/DDBJ databases">
        <title>Genomes of anaerobic fungi encode conserved fungal cellulosomes for biomass hydrolysis.</title>
        <authorList>
            <consortium name="DOE Joint Genome Institute"/>
            <person name="Haitjema C.H."/>
            <person name="Gilmore S.P."/>
            <person name="Henske J.K."/>
            <person name="Solomon K.V."/>
            <person name="De Groot R."/>
            <person name="Kuo A."/>
            <person name="Mondo S.J."/>
            <person name="Salamov A.A."/>
            <person name="Labutti K."/>
            <person name="Zhao Z."/>
            <person name="Chiniquy J."/>
            <person name="Barry K."/>
            <person name="Brewer H.M."/>
            <person name="Purvine S.O."/>
            <person name="Wright A.T."/>
            <person name="Boxma B."/>
            <person name="Van Alen T."/>
            <person name="Hackstein J.H."/>
            <person name="Baker S.E."/>
            <person name="Grigoriev I.V."/>
            <person name="O'Malley M.A."/>
        </authorList>
    </citation>
    <scope>NUCLEOTIDE SEQUENCE [LARGE SCALE GENOMIC DNA]</scope>
    <source>
        <strain evidence="19">finn</strain>
    </source>
</reference>
<dbReference type="Gene3D" id="3.40.50.620">
    <property type="entry name" value="HUPs"/>
    <property type="match status" value="1"/>
</dbReference>
<feature type="domain" description="TRNA-binding" evidence="17">
    <location>
        <begin position="610"/>
        <end position="646"/>
    </location>
</feature>
<dbReference type="STRING" id="1754191.A0A1Y1V0J1"/>
<dbReference type="Pfam" id="PF09334">
    <property type="entry name" value="tRNA-synt_1g"/>
    <property type="match status" value="1"/>
</dbReference>
<dbReference type="InterPro" id="IPR014729">
    <property type="entry name" value="Rossmann-like_a/b/a_fold"/>
</dbReference>
<comment type="catalytic activity">
    <reaction evidence="13">
        <text>tRNA(Met) + L-methionine + ATP = L-methionyl-tRNA(Met) + AMP + diphosphate</text>
        <dbReference type="Rhea" id="RHEA:13481"/>
        <dbReference type="Rhea" id="RHEA-COMP:9667"/>
        <dbReference type="Rhea" id="RHEA-COMP:9698"/>
        <dbReference type="ChEBI" id="CHEBI:30616"/>
        <dbReference type="ChEBI" id="CHEBI:33019"/>
        <dbReference type="ChEBI" id="CHEBI:57844"/>
        <dbReference type="ChEBI" id="CHEBI:78442"/>
        <dbReference type="ChEBI" id="CHEBI:78530"/>
        <dbReference type="ChEBI" id="CHEBI:456215"/>
        <dbReference type="EC" id="6.1.1.10"/>
    </reaction>
</comment>
<proteinExistence type="inferred from homology"/>
<evidence type="ECO:0000313" key="18">
    <source>
        <dbReference type="EMBL" id="ORX44635.1"/>
    </source>
</evidence>
<evidence type="ECO:0000256" key="12">
    <source>
        <dbReference type="ARBA" id="ARBA00030904"/>
    </source>
</evidence>
<keyword evidence="10 15" id="KW-0648">Protein biosynthesis</keyword>
<reference evidence="18 19" key="2">
    <citation type="submission" date="2016-08" db="EMBL/GenBank/DDBJ databases">
        <title>Pervasive Adenine N6-methylation of Active Genes in Fungi.</title>
        <authorList>
            <consortium name="DOE Joint Genome Institute"/>
            <person name="Mondo S.J."/>
            <person name="Dannebaum R.O."/>
            <person name="Kuo R.C."/>
            <person name="Labutti K."/>
            <person name="Haridas S."/>
            <person name="Kuo A."/>
            <person name="Salamov A."/>
            <person name="Ahrendt S.R."/>
            <person name="Lipzen A."/>
            <person name="Sullivan W."/>
            <person name="Andreopoulos W.B."/>
            <person name="Clum A."/>
            <person name="Lindquist E."/>
            <person name="Daum C."/>
            <person name="Ramamoorthy G.K."/>
            <person name="Gryganskyi A."/>
            <person name="Culley D."/>
            <person name="Magnuson J.K."/>
            <person name="James T.Y."/>
            <person name="O'Malley M.A."/>
            <person name="Stajich J.E."/>
            <person name="Spatafora J.W."/>
            <person name="Visel A."/>
            <person name="Grigoriev I.V."/>
        </authorList>
    </citation>
    <scope>NUCLEOTIDE SEQUENCE [LARGE SCALE GENOMIC DNA]</scope>
    <source>
        <strain evidence="19">finn</strain>
    </source>
</reference>
<gene>
    <name evidence="18" type="ORF">BCR36DRAFT_301159</name>
</gene>
<comment type="caution">
    <text evidence="18">The sequence shown here is derived from an EMBL/GenBank/DDBJ whole genome shotgun (WGS) entry which is preliminary data.</text>
</comment>
<dbReference type="InterPro" id="IPR015413">
    <property type="entry name" value="Methionyl/Leucyl_tRNA_Synth"/>
</dbReference>
<comment type="subcellular location">
    <subcellularLocation>
        <location evidence="1">Cytoplasm</location>
    </subcellularLocation>
</comment>